<feature type="compositionally biased region" description="Basic residues" evidence="1">
    <location>
        <begin position="369"/>
        <end position="379"/>
    </location>
</feature>
<feature type="compositionally biased region" description="Basic and acidic residues" evidence="1">
    <location>
        <begin position="208"/>
        <end position="241"/>
    </location>
</feature>
<evidence type="ECO:0000313" key="2">
    <source>
        <dbReference type="EMBL" id="GFY94070.1"/>
    </source>
</evidence>
<accession>A0A7J0F5W9</accession>
<sequence length="386" mass="43093">MLIGGERCLLSGLVGLPCDPNRSSSESISSPLMISFHTYLSEDLAVISSHDTLFSIYKKAAPPSLKSLYSSWSDFYAGEVLSGLAPAGYDCSLVQLGAICGNDSSQLSMHLHSYLLYRPSTSSPLENRARPMANTSQVPDLEGLHREMHGIAEQIRITNENNALLIQHLTTNNPPPPTIAPIQEELDRSRHSCRSDDHKSSTPLEYRSSNETHDLYGEETRKHGRSLRRDDQAPKYRDKSTTRRSRTWMLGLTAINTGTSALVTVDALIRQTEPPFTERVMRTKISSKCKLPTQLKAFCRQFHELQGQEEECLPPLHSTPDGRESLKDYVKHFNQAVLEVEDASDKVVIMAMMEGFRSGSPFDSLSKNVPKRPSRHSRVKPTNTSP</sequence>
<feature type="compositionally biased region" description="Basic and acidic residues" evidence="1">
    <location>
        <begin position="187"/>
        <end position="200"/>
    </location>
</feature>
<evidence type="ECO:0000256" key="1">
    <source>
        <dbReference type="SAM" id="MobiDB-lite"/>
    </source>
</evidence>
<dbReference type="Proteomes" id="UP000585474">
    <property type="component" value="Unassembled WGS sequence"/>
</dbReference>
<organism evidence="2 3">
    <name type="scientific">Actinidia rufa</name>
    <dbReference type="NCBI Taxonomy" id="165716"/>
    <lineage>
        <taxon>Eukaryota</taxon>
        <taxon>Viridiplantae</taxon>
        <taxon>Streptophyta</taxon>
        <taxon>Embryophyta</taxon>
        <taxon>Tracheophyta</taxon>
        <taxon>Spermatophyta</taxon>
        <taxon>Magnoliopsida</taxon>
        <taxon>eudicotyledons</taxon>
        <taxon>Gunneridae</taxon>
        <taxon>Pentapetalae</taxon>
        <taxon>asterids</taxon>
        <taxon>Ericales</taxon>
        <taxon>Actinidiaceae</taxon>
        <taxon>Actinidia</taxon>
    </lineage>
</organism>
<evidence type="ECO:0000313" key="3">
    <source>
        <dbReference type="Proteomes" id="UP000585474"/>
    </source>
</evidence>
<dbReference type="EMBL" id="BJWL01000009">
    <property type="protein sequence ID" value="GFY94070.1"/>
    <property type="molecule type" value="Genomic_DNA"/>
</dbReference>
<name>A0A7J0F5W9_9ERIC</name>
<comment type="caution">
    <text evidence="2">The sequence shown here is derived from an EMBL/GenBank/DDBJ whole genome shotgun (WGS) entry which is preliminary data.</text>
</comment>
<feature type="region of interest" description="Disordered" evidence="1">
    <location>
        <begin position="187"/>
        <end position="243"/>
    </location>
</feature>
<gene>
    <name evidence="2" type="ORF">Acr_09g0005160</name>
</gene>
<evidence type="ECO:0008006" key="4">
    <source>
        <dbReference type="Google" id="ProtNLM"/>
    </source>
</evidence>
<reference evidence="2 3" key="1">
    <citation type="submission" date="2019-07" db="EMBL/GenBank/DDBJ databases">
        <title>De Novo Assembly of kiwifruit Actinidia rufa.</title>
        <authorList>
            <person name="Sugita-Konishi S."/>
            <person name="Sato K."/>
            <person name="Mori E."/>
            <person name="Abe Y."/>
            <person name="Kisaki G."/>
            <person name="Hamano K."/>
            <person name="Suezawa K."/>
            <person name="Otani M."/>
            <person name="Fukuda T."/>
            <person name="Manabe T."/>
            <person name="Gomi K."/>
            <person name="Tabuchi M."/>
            <person name="Akimitsu K."/>
            <person name="Kataoka I."/>
        </authorList>
    </citation>
    <scope>NUCLEOTIDE SEQUENCE [LARGE SCALE GENOMIC DNA]</scope>
    <source>
        <strain evidence="3">cv. Fuchu</strain>
    </source>
</reference>
<dbReference type="OrthoDB" id="1752139at2759"/>
<feature type="region of interest" description="Disordered" evidence="1">
    <location>
        <begin position="357"/>
        <end position="386"/>
    </location>
</feature>
<dbReference type="AlphaFoldDB" id="A0A7J0F5W9"/>
<proteinExistence type="predicted"/>
<keyword evidence="3" id="KW-1185">Reference proteome</keyword>
<protein>
    <recommendedName>
        <fullName evidence="4">Retrotransposon gag domain-containing protein</fullName>
    </recommendedName>
</protein>